<keyword evidence="2" id="KW-1185">Reference proteome</keyword>
<protein>
    <submittedName>
        <fullName evidence="1">Uncharacterized protein</fullName>
    </submittedName>
</protein>
<comment type="caution">
    <text evidence="1">The sequence shown here is derived from an EMBL/GenBank/DDBJ whole genome shotgun (WGS) entry which is preliminary data.</text>
</comment>
<name>A0A5A7SF19_9NOCA</name>
<dbReference type="RefSeq" id="WP_149429189.1">
    <property type="nucleotide sequence ID" value="NZ_VLNY01000002.1"/>
</dbReference>
<reference evidence="1 2" key="1">
    <citation type="submission" date="2019-07" db="EMBL/GenBank/DDBJ databases">
        <title>Rhodococcus cavernicolus sp. nov., isolated from a cave.</title>
        <authorList>
            <person name="Lee S.D."/>
        </authorList>
    </citation>
    <scope>NUCLEOTIDE SEQUENCE [LARGE SCALE GENOMIC DNA]</scope>
    <source>
        <strain evidence="1 2">C1-24</strain>
    </source>
</reference>
<dbReference type="AlphaFoldDB" id="A0A5A7SF19"/>
<dbReference type="EMBL" id="VLNY01000002">
    <property type="protein sequence ID" value="KAA0024029.1"/>
    <property type="molecule type" value="Genomic_DNA"/>
</dbReference>
<evidence type="ECO:0000313" key="1">
    <source>
        <dbReference type="EMBL" id="KAA0024029.1"/>
    </source>
</evidence>
<organism evidence="1 2">
    <name type="scientific">Antrihabitans cavernicola</name>
    <dbReference type="NCBI Taxonomy" id="2495913"/>
    <lineage>
        <taxon>Bacteria</taxon>
        <taxon>Bacillati</taxon>
        <taxon>Actinomycetota</taxon>
        <taxon>Actinomycetes</taxon>
        <taxon>Mycobacteriales</taxon>
        <taxon>Nocardiaceae</taxon>
        <taxon>Antrihabitans</taxon>
    </lineage>
</organism>
<gene>
    <name evidence="1" type="ORF">FOY51_05510</name>
</gene>
<evidence type="ECO:0000313" key="2">
    <source>
        <dbReference type="Proteomes" id="UP000322244"/>
    </source>
</evidence>
<accession>A0A5A7SF19</accession>
<sequence length="155" mass="16506">MNISRKGGAIADSATKILAKGPQSFIKTDASRFPAKERQAVRALIIDEEEKAAKKSRREPKVWGNDGDIDAILLATQIGAILICNDHPATAVARDSYQLATAFFATILAAEVNDGNMLADEAAEALLEIDDLGIHTGLRAISSMAITQMTVPPGF</sequence>
<dbReference type="Proteomes" id="UP000322244">
    <property type="component" value="Unassembled WGS sequence"/>
</dbReference>
<proteinExistence type="predicted"/>